<evidence type="ECO:0000313" key="4">
    <source>
        <dbReference type="Proteomes" id="UP000266152"/>
    </source>
</evidence>
<name>A0A395RYA9_FUSSP</name>
<dbReference type="SUPFAM" id="SSF110395">
    <property type="entry name" value="CutC-like"/>
    <property type="match status" value="1"/>
</dbReference>
<evidence type="ECO:0000256" key="1">
    <source>
        <dbReference type="ARBA" id="ARBA00007768"/>
    </source>
</evidence>
<evidence type="ECO:0000256" key="2">
    <source>
        <dbReference type="ARBA" id="ARBA00019014"/>
    </source>
</evidence>
<dbReference type="GO" id="GO:0005507">
    <property type="term" value="F:copper ion binding"/>
    <property type="evidence" value="ECO:0007669"/>
    <property type="project" value="TreeGrafter"/>
</dbReference>
<reference evidence="3 4" key="1">
    <citation type="journal article" date="2018" name="PLoS Pathog.">
        <title>Evolution of structural diversity of trichothecenes, a family of toxins produced by plant pathogenic and entomopathogenic fungi.</title>
        <authorList>
            <person name="Proctor R.H."/>
            <person name="McCormick S.P."/>
            <person name="Kim H.S."/>
            <person name="Cardoza R.E."/>
            <person name="Stanley A.M."/>
            <person name="Lindo L."/>
            <person name="Kelly A."/>
            <person name="Brown D.W."/>
            <person name="Lee T."/>
            <person name="Vaughan M.M."/>
            <person name="Alexander N.J."/>
            <person name="Busman M."/>
            <person name="Gutierrez S."/>
        </authorList>
    </citation>
    <scope>NUCLEOTIDE SEQUENCE [LARGE SCALE GENOMIC DNA]</scope>
    <source>
        <strain evidence="3 4">NRRL 3299</strain>
    </source>
</reference>
<dbReference type="Pfam" id="PF03932">
    <property type="entry name" value="CutC"/>
    <property type="match status" value="1"/>
</dbReference>
<protein>
    <recommendedName>
        <fullName evidence="2">Copper homeostasis protein cutC homolog</fullName>
    </recommendedName>
</protein>
<dbReference type="AlphaFoldDB" id="A0A395RYA9"/>
<proteinExistence type="inferred from homology"/>
<dbReference type="InterPro" id="IPR005627">
    <property type="entry name" value="CutC-like"/>
</dbReference>
<keyword evidence="4" id="KW-1185">Reference proteome</keyword>
<dbReference type="InterPro" id="IPR036822">
    <property type="entry name" value="CutC-like_dom_sf"/>
</dbReference>
<dbReference type="PANTHER" id="PTHR12598:SF0">
    <property type="entry name" value="COPPER HOMEOSTASIS PROTEIN CUTC HOMOLOG"/>
    <property type="match status" value="1"/>
</dbReference>
<dbReference type="Proteomes" id="UP000266152">
    <property type="component" value="Unassembled WGS sequence"/>
</dbReference>
<sequence>MEVTTSAYHILSNLAPASFIQIIFYNLHHYKAQALSTLPTDDTLKLMMTSPSPLTMLTQPAESPRPIPLEVTVYGPYNALKAANFGAKRLLLCRKGSACVGGLTPEIEELEYLMDKIHIPISCLIRPRGAPNASLVDELHDYIYSNDEFIEMCDSILKLKETGVMNPLRGDSFVFGCLGQNQEGTAEALRERIVLNRPQCSYLVNTAKPYGRVLNCAFDHFAEGQDWSEIIPQLVDIGFTGVMTTGGPGKFNRHIELLGAMREHSRDIQLIVSGGYRCPEIKKLRAYAHEYNGNTIWINGECLRPKRHEDPETIDMGAVIGMMDLLGLQTTD</sequence>
<organism evidence="3 4">
    <name type="scientific">Fusarium sporotrichioides</name>
    <dbReference type="NCBI Taxonomy" id="5514"/>
    <lineage>
        <taxon>Eukaryota</taxon>
        <taxon>Fungi</taxon>
        <taxon>Dikarya</taxon>
        <taxon>Ascomycota</taxon>
        <taxon>Pezizomycotina</taxon>
        <taxon>Sordariomycetes</taxon>
        <taxon>Hypocreomycetidae</taxon>
        <taxon>Hypocreales</taxon>
        <taxon>Nectriaceae</taxon>
        <taxon>Fusarium</taxon>
    </lineage>
</organism>
<dbReference type="Gene3D" id="3.20.20.380">
    <property type="entry name" value="Copper homeostasis (CutC) domain"/>
    <property type="match status" value="1"/>
</dbReference>
<dbReference type="PANTHER" id="PTHR12598">
    <property type="entry name" value="COPPER HOMEOSTASIS PROTEIN CUTC"/>
    <property type="match status" value="1"/>
</dbReference>
<comment type="caution">
    <text evidence="3">The sequence shown here is derived from an EMBL/GenBank/DDBJ whole genome shotgun (WGS) entry which is preliminary data.</text>
</comment>
<evidence type="ECO:0000313" key="3">
    <source>
        <dbReference type="EMBL" id="RGP65140.1"/>
    </source>
</evidence>
<comment type="similarity">
    <text evidence="1">Belongs to the CutC family.</text>
</comment>
<gene>
    <name evidence="3" type="ORF">FSPOR_7530</name>
</gene>
<dbReference type="EMBL" id="PXOF01000107">
    <property type="protein sequence ID" value="RGP65140.1"/>
    <property type="molecule type" value="Genomic_DNA"/>
</dbReference>
<accession>A0A395RYA9</accession>
<dbReference type="STRING" id="5514.A0A395RYA9"/>